<gene>
    <name evidence="2" type="ORF">FGK64_00500</name>
</gene>
<comment type="caution">
    <text evidence="2">The sequence shown here is derived from an EMBL/GenBank/DDBJ whole genome shotgun (WGS) entry which is preliminary data.</text>
</comment>
<accession>A0ABY2XDE8</accession>
<evidence type="ECO:0000313" key="2">
    <source>
        <dbReference type="EMBL" id="TMV14503.1"/>
    </source>
</evidence>
<dbReference type="RefSeq" id="WP_138861855.1">
    <property type="nucleotide sequence ID" value="NZ_VCPC01000001.1"/>
</dbReference>
<keyword evidence="3" id="KW-1185">Reference proteome</keyword>
<dbReference type="EMBL" id="VCPC01000001">
    <property type="protein sequence ID" value="TMV14503.1"/>
    <property type="molecule type" value="Genomic_DNA"/>
</dbReference>
<organism evidence="2 3">
    <name type="scientific">Arenibacterium halophilum</name>
    <dbReference type="NCBI Taxonomy" id="2583821"/>
    <lineage>
        <taxon>Bacteria</taxon>
        <taxon>Pseudomonadati</taxon>
        <taxon>Pseudomonadota</taxon>
        <taxon>Alphaproteobacteria</taxon>
        <taxon>Rhodobacterales</taxon>
        <taxon>Paracoccaceae</taxon>
        <taxon>Arenibacterium</taxon>
    </lineage>
</organism>
<feature type="coiled-coil region" evidence="1">
    <location>
        <begin position="34"/>
        <end position="123"/>
    </location>
</feature>
<name>A0ABY2XDE8_9RHOB</name>
<proteinExistence type="predicted"/>
<dbReference type="Proteomes" id="UP001191082">
    <property type="component" value="Unassembled WGS sequence"/>
</dbReference>
<evidence type="ECO:0000256" key="1">
    <source>
        <dbReference type="SAM" id="Coils"/>
    </source>
</evidence>
<reference evidence="2 3" key="1">
    <citation type="submission" date="2019-05" db="EMBL/GenBank/DDBJ databases">
        <title>Marivita sp. nov. isolated from sea sediment.</title>
        <authorList>
            <person name="Kim W."/>
        </authorList>
    </citation>
    <scope>NUCLEOTIDE SEQUENCE [LARGE SCALE GENOMIC DNA]</scope>
    <source>
        <strain evidence="2 3">CAU 1492</strain>
    </source>
</reference>
<protein>
    <submittedName>
        <fullName evidence="2">Uncharacterized protein</fullName>
    </submittedName>
</protein>
<sequence>MSDIDALQSRISAALDRIGTGLDALSNASNADDGRDLAAELEDEKTANAQLKERLRVLNQKHFDEIERIRAEAVDSTEADDLRREVSAQADALAQLDGELQRLRQANEQLRQSNMALREANEAGVGEPHLINKAMLAELEGLRATRAADAAEAAAILARLDPLVNGVAQPDASDTQERTT</sequence>
<keyword evidence="1" id="KW-0175">Coiled coil</keyword>
<evidence type="ECO:0000313" key="3">
    <source>
        <dbReference type="Proteomes" id="UP001191082"/>
    </source>
</evidence>